<dbReference type="EMBL" id="PPSL01000004">
    <property type="protein sequence ID" value="PQJ10033.1"/>
    <property type="molecule type" value="Genomic_DNA"/>
</dbReference>
<reference evidence="1 2" key="1">
    <citation type="submission" date="2018-01" db="EMBL/GenBank/DDBJ databases">
        <title>A novel member of the phylum Bacteroidetes isolated from glacier ice.</title>
        <authorList>
            <person name="Liu Q."/>
            <person name="Xin Y.-H."/>
        </authorList>
    </citation>
    <scope>NUCLEOTIDE SEQUENCE [LARGE SCALE GENOMIC DNA]</scope>
    <source>
        <strain evidence="1 2">RB1R16</strain>
    </source>
</reference>
<evidence type="ECO:0000313" key="2">
    <source>
        <dbReference type="Proteomes" id="UP000239872"/>
    </source>
</evidence>
<protein>
    <submittedName>
        <fullName evidence="1">Uncharacterized protein</fullName>
    </submittedName>
</protein>
<comment type="caution">
    <text evidence="1">The sequence shown here is derived from an EMBL/GenBank/DDBJ whole genome shotgun (WGS) entry which is preliminary data.</text>
</comment>
<dbReference type="AlphaFoldDB" id="A0A2S7SSZ1"/>
<organism evidence="1 2">
    <name type="scientific">Flavipsychrobacter stenotrophus</name>
    <dbReference type="NCBI Taxonomy" id="2077091"/>
    <lineage>
        <taxon>Bacteria</taxon>
        <taxon>Pseudomonadati</taxon>
        <taxon>Bacteroidota</taxon>
        <taxon>Chitinophagia</taxon>
        <taxon>Chitinophagales</taxon>
        <taxon>Chitinophagaceae</taxon>
        <taxon>Flavipsychrobacter</taxon>
    </lineage>
</organism>
<keyword evidence="2" id="KW-1185">Reference proteome</keyword>
<sequence length="197" mass="23426">MAKTDRQILITQIVSDVLEEKFNPEQTYDWFINQHKPEHFKAYFKNISSIFTSLKGKPELNSIRKLHPDAYFGGKYNMFFEFDEIQHFSTARFYTYKHYPPDLQLNYSITDWQNYCQANQLKANKYRAKKTTDDFNFIGGRTAQRAYRDCFSDLLPTLHGLNPTLRIAEFEVSNVKFNDEFGRKVIQNILKKKLQHL</sequence>
<gene>
    <name evidence="1" type="ORF">CJD36_015145</name>
</gene>
<accession>A0A2S7SSZ1</accession>
<dbReference type="RefSeq" id="WP_105040042.1">
    <property type="nucleotide sequence ID" value="NZ_PPSL01000004.1"/>
</dbReference>
<dbReference type="Proteomes" id="UP000239872">
    <property type="component" value="Unassembled WGS sequence"/>
</dbReference>
<name>A0A2S7SSZ1_9BACT</name>
<dbReference type="OrthoDB" id="1436514at2"/>
<evidence type="ECO:0000313" key="1">
    <source>
        <dbReference type="EMBL" id="PQJ10033.1"/>
    </source>
</evidence>
<proteinExistence type="predicted"/>